<proteinExistence type="predicted"/>
<sequence>MKQAPELCWGGRDKIYIYDKKMKELSDIENSYQWLEKTETQHRGTNQRSTRTGAKHKINRGPGSTTPDRTQGAGWAKRPLRRSPQGVGGRQIQTDKPVVGTQPDIVVVTTQHRKAVVIDVAIP</sequence>
<reference evidence="2" key="1">
    <citation type="submission" date="2020-03" db="EMBL/GenBank/DDBJ databases">
        <authorList>
            <person name="Weist P."/>
        </authorList>
    </citation>
    <scope>NUCLEOTIDE SEQUENCE</scope>
</reference>
<evidence type="ECO:0000313" key="2">
    <source>
        <dbReference type="EMBL" id="CAB1456659.1"/>
    </source>
</evidence>
<accession>A0A9N7ZCE9</accession>
<keyword evidence="3" id="KW-1185">Reference proteome</keyword>
<feature type="region of interest" description="Disordered" evidence="1">
    <location>
        <begin position="39"/>
        <end position="97"/>
    </location>
</feature>
<comment type="caution">
    <text evidence="2">The sequence shown here is derived from an EMBL/GenBank/DDBJ whole genome shotgun (WGS) entry which is preliminary data.</text>
</comment>
<gene>
    <name evidence="2" type="ORF">PLEPLA_LOCUS44451</name>
</gene>
<dbReference type="AlphaFoldDB" id="A0A9N7ZCE9"/>
<evidence type="ECO:0000313" key="3">
    <source>
        <dbReference type="Proteomes" id="UP001153269"/>
    </source>
</evidence>
<evidence type="ECO:0000256" key="1">
    <source>
        <dbReference type="SAM" id="MobiDB-lite"/>
    </source>
</evidence>
<feature type="compositionally biased region" description="Polar residues" evidence="1">
    <location>
        <begin position="43"/>
        <end position="52"/>
    </location>
</feature>
<dbReference type="Proteomes" id="UP001153269">
    <property type="component" value="Unassembled WGS sequence"/>
</dbReference>
<protein>
    <submittedName>
        <fullName evidence="2">Uncharacterized protein</fullName>
    </submittedName>
</protein>
<organism evidence="2 3">
    <name type="scientific">Pleuronectes platessa</name>
    <name type="common">European plaice</name>
    <dbReference type="NCBI Taxonomy" id="8262"/>
    <lineage>
        <taxon>Eukaryota</taxon>
        <taxon>Metazoa</taxon>
        <taxon>Chordata</taxon>
        <taxon>Craniata</taxon>
        <taxon>Vertebrata</taxon>
        <taxon>Euteleostomi</taxon>
        <taxon>Actinopterygii</taxon>
        <taxon>Neopterygii</taxon>
        <taxon>Teleostei</taxon>
        <taxon>Neoteleostei</taxon>
        <taxon>Acanthomorphata</taxon>
        <taxon>Carangaria</taxon>
        <taxon>Pleuronectiformes</taxon>
        <taxon>Pleuronectoidei</taxon>
        <taxon>Pleuronectidae</taxon>
        <taxon>Pleuronectes</taxon>
    </lineage>
</organism>
<name>A0A9N7ZCE9_PLEPL</name>
<dbReference type="EMBL" id="CADEAL010004306">
    <property type="protein sequence ID" value="CAB1456659.1"/>
    <property type="molecule type" value="Genomic_DNA"/>
</dbReference>